<dbReference type="Proteomes" id="UP000321110">
    <property type="component" value="Unassembled WGS sequence"/>
</dbReference>
<sequence length="165" mass="18310">MSTVIQFPNKRPTVCRTELEGDLNCITVNGYGEQLFITDWQLGFALGYAAPLAGIEWVLKHYRIESKWCSFLVDLGEPEADGRTRVLVFDLDAAMHICKCARTPSSHFVYARIGFRAINDFALSAGTGAGPEGKVLSFPKPKKKLAKRALKRGIINDEQVGGRYD</sequence>
<organism evidence="1 2">
    <name type="scientific">Aquipseudomonas alcaligenes</name>
    <name type="common">Pseudomonas alcaligenes</name>
    <dbReference type="NCBI Taxonomy" id="43263"/>
    <lineage>
        <taxon>Bacteria</taxon>
        <taxon>Pseudomonadati</taxon>
        <taxon>Pseudomonadota</taxon>
        <taxon>Gammaproteobacteria</taxon>
        <taxon>Pseudomonadales</taxon>
        <taxon>Pseudomonadaceae</taxon>
        <taxon>Aquipseudomonas</taxon>
    </lineage>
</organism>
<comment type="caution">
    <text evidence="1">The sequence shown here is derived from an EMBL/GenBank/DDBJ whole genome shotgun (WGS) entry which is preliminary data.</text>
</comment>
<reference evidence="1 2" key="1">
    <citation type="submission" date="2018-09" db="EMBL/GenBank/DDBJ databases">
        <title>Metagenome Assembled Genomes from an Advanced Water Purification Facility.</title>
        <authorList>
            <person name="Stamps B.W."/>
            <person name="Spear J.R."/>
        </authorList>
    </citation>
    <scope>NUCLEOTIDE SEQUENCE [LARGE SCALE GENOMIC DNA]</scope>
    <source>
        <strain evidence="1">Bin_52_1</strain>
    </source>
</reference>
<dbReference type="EMBL" id="SSFO01000252">
    <property type="protein sequence ID" value="TXI29423.1"/>
    <property type="molecule type" value="Genomic_DNA"/>
</dbReference>
<evidence type="ECO:0000313" key="1">
    <source>
        <dbReference type="EMBL" id="TXI29423.1"/>
    </source>
</evidence>
<dbReference type="AlphaFoldDB" id="A0A5C7VXU4"/>
<proteinExistence type="predicted"/>
<protein>
    <submittedName>
        <fullName evidence="1">Uncharacterized protein</fullName>
    </submittedName>
</protein>
<gene>
    <name evidence="1" type="ORF">E6Q69_14965</name>
</gene>
<evidence type="ECO:0000313" key="2">
    <source>
        <dbReference type="Proteomes" id="UP000321110"/>
    </source>
</evidence>
<name>A0A5C7VXU4_AQUAC</name>
<accession>A0A5C7VXU4</accession>